<evidence type="ECO:0000313" key="1">
    <source>
        <dbReference type="EMBL" id="QAU46369.1"/>
    </source>
</evidence>
<sequence>MATLLFGLPVAAARDSMILILAQHAMRAAILSAHGRSEVGGVISCAQQQDLCANYHFAC</sequence>
<dbReference type="AlphaFoldDB" id="A0AAE5X084"/>
<dbReference type="KEGG" id="bgz:XH91_14020"/>
<evidence type="ECO:0000313" key="2">
    <source>
        <dbReference type="Proteomes" id="UP000288972"/>
    </source>
</evidence>
<reference evidence="1 2" key="1">
    <citation type="submission" date="2018-06" db="EMBL/GenBank/DDBJ databases">
        <title>Comparative genomics of rhizobia nodulating Arachis hypogaea in China.</title>
        <authorList>
            <person name="Li Y."/>
        </authorList>
    </citation>
    <scope>NUCLEOTIDE SEQUENCE [LARGE SCALE GENOMIC DNA]</scope>
    <source>
        <strain evidence="1 2">CCBAU 51670</strain>
    </source>
</reference>
<organism evidence="1 2">
    <name type="scientific">Bradyrhizobium guangzhouense</name>
    <dbReference type="NCBI Taxonomy" id="1325095"/>
    <lineage>
        <taxon>Bacteria</taxon>
        <taxon>Pseudomonadati</taxon>
        <taxon>Pseudomonadota</taxon>
        <taxon>Alphaproteobacteria</taxon>
        <taxon>Hyphomicrobiales</taxon>
        <taxon>Nitrobacteraceae</taxon>
        <taxon>Bradyrhizobium</taxon>
    </lineage>
</organism>
<dbReference type="EMBL" id="CP030053">
    <property type="protein sequence ID" value="QAU46369.1"/>
    <property type="molecule type" value="Genomic_DNA"/>
</dbReference>
<gene>
    <name evidence="1" type="ORF">XH91_14020</name>
</gene>
<accession>A0AAE5X084</accession>
<name>A0AAE5X084_9BRAD</name>
<protein>
    <submittedName>
        <fullName evidence="1">Uncharacterized protein</fullName>
    </submittedName>
</protein>
<dbReference type="Proteomes" id="UP000288972">
    <property type="component" value="Chromosome"/>
</dbReference>
<proteinExistence type="predicted"/>